<dbReference type="AlphaFoldDB" id="A0A820L3C9"/>
<proteinExistence type="predicted"/>
<feature type="non-terminal residue" evidence="1">
    <location>
        <position position="1"/>
    </location>
</feature>
<evidence type="ECO:0000313" key="2">
    <source>
        <dbReference type="Proteomes" id="UP000663844"/>
    </source>
</evidence>
<protein>
    <submittedName>
        <fullName evidence="1">Uncharacterized protein</fullName>
    </submittedName>
</protein>
<sequence>MATLKDFKKPKINYLKISTPKDDKQSTYKPSYYPVEILRYAPLNQIDFQLISKLQNILTRITQLYYIEQLKQLLINNIQPNTVDQIPINVKFNDCLKKIFSLAESNVLPLVYFDYNVLLKNSCEFQITSDLLFQAITRRSADENSDMENLEIL</sequence>
<organism evidence="1 2">
    <name type="scientific">Adineta steineri</name>
    <dbReference type="NCBI Taxonomy" id="433720"/>
    <lineage>
        <taxon>Eukaryota</taxon>
        <taxon>Metazoa</taxon>
        <taxon>Spiralia</taxon>
        <taxon>Gnathifera</taxon>
        <taxon>Rotifera</taxon>
        <taxon>Eurotatoria</taxon>
        <taxon>Bdelloidea</taxon>
        <taxon>Adinetida</taxon>
        <taxon>Adinetidae</taxon>
        <taxon>Adineta</taxon>
    </lineage>
</organism>
<accession>A0A820L3C9</accession>
<reference evidence="1" key="1">
    <citation type="submission" date="2021-02" db="EMBL/GenBank/DDBJ databases">
        <authorList>
            <person name="Nowell W R."/>
        </authorList>
    </citation>
    <scope>NUCLEOTIDE SEQUENCE</scope>
</reference>
<name>A0A820L3C9_9BILA</name>
<gene>
    <name evidence="1" type="ORF">OXD698_LOCUS48707</name>
</gene>
<evidence type="ECO:0000313" key="1">
    <source>
        <dbReference type="EMBL" id="CAF4349805.1"/>
    </source>
</evidence>
<dbReference type="Proteomes" id="UP000663844">
    <property type="component" value="Unassembled WGS sequence"/>
</dbReference>
<dbReference type="EMBL" id="CAJOAZ010020801">
    <property type="protein sequence ID" value="CAF4349805.1"/>
    <property type="molecule type" value="Genomic_DNA"/>
</dbReference>
<comment type="caution">
    <text evidence="1">The sequence shown here is derived from an EMBL/GenBank/DDBJ whole genome shotgun (WGS) entry which is preliminary data.</text>
</comment>